<evidence type="ECO:0000313" key="6">
    <source>
        <dbReference type="Proteomes" id="UP000295129"/>
    </source>
</evidence>
<evidence type="ECO:0000259" key="4">
    <source>
        <dbReference type="PROSITE" id="PS50111"/>
    </source>
</evidence>
<dbReference type="SMART" id="SM00283">
    <property type="entry name" value="MA"/>
    <property type="match status" value="1"/>
</dbReference>
<keyword evidence="1 2" id="KW-0807">Transducer</keyword>
<keyword evidence="3" id="KW-0812">Transmembrane</keyword>
<comment type="caution">
    <text evidence="5">The sequence shown here is derived from an EMBL/GenBank/DDBJ whole genome shotgun (WGS) entry which is preliminary data.</text>
</comment>
<evidence type="ECO:0000256" key="1">
    <source>
        <dbReference type="ARBA" id="ARBA00023224"/>
    </source>
</evidence>
<proteinExistence type="predicted"/>
<dbReference type="PANTHER" id="PTHR32089">
    <property type="entry name" value="METHYL-ACCEPTING CHEMOTAXIS PROTEIN MCPB"/>
    <property type="match status" value="1"/>
</dbReference>
<name>A0A4R6DZL7_9RHOO</name>
<feature type="transmembrane region" description="Helical" evidence="3">
    <location>
        <begin position="33"/>
        <end position="52"/>
    </location>
</feature>
<gene>
    <name evidence="5" type="ORF">C7389_10856</name>
</gene>
<dbReference type="Pfam" id="PF00015">
    <property type="entry name" value="MCPsignal"/>
    <property type="match status" value="1"/>
</dbReference>
<evidence type="ECO:0000313" key="5">
    <source>
        <dbReference type="EMBL" id="TDN50813.1"/>
    </source>
</evidence>
<keyword evidence="6" id="KW-1185">Reference proteome</keyword>
<dbReference type="Gene3D" id="1.10.287.950">
    <property type="entry name" value="Methyl-accepting chemotaxis protein"/>
    <property type="match status" value="1"/>
</dbReference>
<dbReference type="RefSeq" id="WP_281275375.1">
    <property type="nucleotide sequence ID" value="NZ_SNVV01000008.1"/>
</dbReference>
<evidence type="ECO:0000256" key="2">
    <source>
        <dbReference type="PROSITE-ProRule" id="PRU00284"/>
    </source>
</evidence>
<dbReference type="GO" id="GO:0016020">
    <property type="term" value="C:membrane"/>
    <property type="evidence" value="ECO:0007669"/>
    <property type="project" value="InterPro"/>
</dbReference>
<accession>A0A4R6DZL7</accession>
<dbReference type="EMBL" id="SNVV01000008">
    <property type="protein sequence ID" value="TDN50813.1"/>
    <property type="molecule type" value="Genomic_DNA"/>
</dbReference>
<dbReference type="InterPro" id="IPR004089">
    <property type="entry name" value="MCPsignal_dom"/>
</dbReference>
<keyword evidence="3" id="KW-0472">Membrane</keyword>
<feature type="domain" description="Methyl-accepting transducer" evidence="4">
    <location>
        <begin position="102"/>
        <end position="338"/>
    </location>
</feature>
<dbReference type="SUPFAM" id="SSF58104">
    <property type="entry name" value="Methyl-accepting chemotaxis protein (MCP) signaling domain"/>
    <property type="match status" value="1"/>
</dbReference>
<organism evidence="5 6">
    <name type="scientific">Azoarcus indigens</name>
    <dbReference type="NCBI Taxonomy" id="29545"/>
    <lineage>
        <taxon>Bacteria</taxon>
        <taxon>Pseudomonadati</taxon>
        <taxon>Pseudomonadota</taxon>
        <taxon>Betaproteobacteria</taxon>
        <taxon>Rhodocyclales</taxon>
        <taxon>Zoogloeaceae</taxon>
        <taxon>Azoarcus</taxon>
    </lineage>
</organism>
<dbReference type="PANTHER" id="PTHR32089:SF112">
    <property type="entry name" value="LYSOZYME-LIKE PROTEIN-RELATED"/>
    <property type="match status" value="1"/>
</dbReference>
<keyword evidence="3" id="KW-1133">Transmembrane helix</keyword>
<dbReference type="AlphaFoldDB" id="A0A4R6DZL7"/>
<dbReference type="GO" id="GO:0007165">
    <property type="term" value="P:signal transduction"/>
    <property type="evidence" value="ECO:0007669"/>
    <property type="project" value="UniProtKB-KW"/>
</dbReference>
<evidence type="ECO:0000256" key="3">
    <source>
        <dbReference type="SAM" id="Phobius"/>
    </source>
</evidence>
<protein>
    <submittedName>
        <fullName evidence="5">Methyl-accepting chemotaxis protein</fullName>
    </submittedName>
</protein>
<sequence>MTGGTGGRAAQASLLLAGLTATGLGGAVGGSAGWVVVAVGVVCALAALWMAWNAHRRVGGAVDAIRALLEDPQAIADPAASVARLNELLADKVGYATRMGGLARELAAFSGSQVSTFTEVVDATDRQAALAREAVGSVVAMAGAADDVAAGAAHLVGLATQVSSHAANGGERVARVAAGVKELAEVIAGVGREFDGLRGQVARIGEIVRIIQEIAGQTNLLALNAAIEAARAGEQGRGFAVVADEVRKLAERTATATVSVDEIIDGIGRGFDHLKHGIDAVTGMAHDGVARSGEAMATLEGIAAAARDSESAVAEIAARATAGAQTGGAVVEAMTGVDTLARMLDDRINLCNDGLRGLMLKLVDMKALAGRLEVQHDALGAVLDAIEETRVNNIMVLNARTPEQALPHIERIEVLDGEMDTQLARLDAAALALPLRTLRDRLAAYRRVRDDALAHARRGDLEQTRKLAPAQVRPAYQAVKEAYAALAAAA</sequence>
<dbReference type="PROSITE" id="PS50111">
    <property type="entry name" value="CHEMOTAXIS_TRANSDUC_2"/>
    <property type="match status" value="1"/>
</dbReference>
<reference evidence="5 6" key="1">
    <citation type="submission" date="2019-03" db="EMBL/GenBank/DDBJ databases">
        <title>Genomic Encyclopedia of Type Strains, Phase IV (KMG-IV): sequencing the most valuable type-strain genomes for metagenomic binning, comparative biology and taxonomic classification.</title>
        <authorList>
            <person name="Goeker M."/>
        </authorList>
    </citation>
    <scope>NUCLEOTIDE SEQUENCE [LARGE SCALE GENOMIC DNA]</scope>
    <source>
        <strain evidence="5 6">DSM 12121</strain>
    </source>
</reference>
<dbReference type="Proteomes" id="UP000295129">
    <property type="component" value="Unassembled WGS sequence"/>
</dbReference>